<proteinExistence type="inferred from homology"/>
<evidence type="ECO:0000256" key="5">
    <source>
        <dbReference type="ARBA" id="ARBA00022832"/>
    </source>
</evidence>
<gene>
    <name evidence="15" type="ORF">CHYS00102_LOCUS14826</name>
</gene>
<evidence type="ECO:0000259" key="14">
    <source>
        <dbReference type="Pfam" id="PF00487"/>
    </source>
</evidence>
<evidence type="ECO:0000256" key="1">
    <source>
        <dbReference type="ARBA" id="ARBA00004141"/>
    </source>
</evidence>
<dbReference type="PRINTS" id="PR00075">
    <property type="entry name" value="FACDDSATRASE"/>
</dbReference>
<dbReference type="PANTHER" id="PTHR11351:SF31">
    <property type="entry name" value="DESATURASE 1, ISOFORM A-RELATED"/>
    <property type="match status" value="1"/>
</dbReference>
<keyword evidence="6 13" id="KW-1133">Transmembrane helix</keyword>
<evidence type="ECO:0000256" key="4">
    <source>
        <dbReference type="ARBA" id="ARBA00022692"/>
    </source>
</evidence>
<keyword evidence="5" id="KW-0276">Fatty acid metabolism</keyword>
<keyword evidence="3 12" id="KW-0444">Lipid biosynthesis</keyword>
<comment type="domain">
    <text evidence="12">The histidine box domains are involved in binding the catalytic metal ions.</text>
</comment>
<dbReference type="GO" id="GO:0005506">
    <property type="term" value="F:iron ion binding"/>
    <property type="evidence" value="ECO:0007669"/>
    <property type="project" value="TreeGrafter"/>
</dbReference>
<keyword evidence="8" id="KW-0408">Iron</keyword>
<evidence type="ECO:0000256" key="7">
    <source>
        <dbReference type="ARBA" id="ARBA00023002"/>
    </source>
</evidence>
<evidence type="ECO:0000313" key="15">
    <source>
        <dbReference type="EMBL" id="CAD8887628.1"/>
    </source>
</evidence>
<comment type="subcellular location">
    <subcellularLocation>
        <location evidence="1">Membrane</location>
        <topology evidence="1">Multi-pass membrane protein</topology>
    </subcellularLocation>
</comment>
<keyword evidence="10 13" id="KW-0472">Membrane</keyword>
<dbReference type="InterPro" id="IPR015876">
    <property type="entry name" value="Acyl-CoA_DS"/>
</dbReference>
<evidence type="ECO:0000256" key="9">
    <source>
        <dbReference type="ARBA" id="ARBA00023098"/>
    </source>
</evidence>
<dbReference type="AlphaFoldDB" id="A0A7S1BHV7"/>
<accession>A0A7S1BHV7</accession>
<comment type="cofactor">
    <cofactor evidence="12">
        <name>Fe(2+)</name>
        <dbReference type="ChEBI" id="CHEBI:29033"/>
    </cofactor>
</comment>
<feature type="transmembrane region" description="Helical" evidence="13">
    <location>
        <begin position="24"/>
        <end position="43"/>
    </location>
</feature>
<dbReference type="Pfam" id="PF00487">
    <property type="entry name" value="FA_desaturase"/>
    <property type="match status" value="1"/>
</dbReference>
<keyword evidence="7 12" id="KW-0560">Oxidoreductase</keyword>
<evidence type="ECO:0000256" key="13">
    <source>
        <dbReference type="SAM" id="Phobius"/>
    </source>
</evidence>
<dbReference type="PANTHER" id="PTHR11351">
    <property type="entry name" value="ACYL-COA DESATURASE"/>
    <property type="match status" value="1"/>
</dbReference>
<evidence type="ECO:0000256" key="6">
    <source>
        <dbReference type="ARBA" id="ARBA00022989"/>
    </source>
</evidence>
<keyword evidence="9" id="KW-0443">Lipid metabolism</keyword>
<protein>
    <recommendedName>
        <fullName evidence="14">Fatty acid desaturase domain-containing protein</fullName>
    </recommendedName>
</protein>
<organism evidence="15">
    <name type="scientific">Corethron hystrix</name>
    <dbReference type="NCBI Taxonomy" id="216773"/>
    <lineage>
        <taxon>Eukaryota</taxon>
        <taxon>Sar</taxon>
        <taxon>Stramenopiles</taxon>
        <taxon>Ochrophyta</taxon>
        <taxon>Bacillariophyta</taxon>
        <taxon>Coscinodiscophyceae</taxon>
        <taxon>Corethrophycidae</taxon>
        <taxon>Corethrales</taxon>
        <taxon>Corethraceae</taxon>
        <taxon>Corethron</taxon>
    </lineage>
</organism>
<evidence type="ECO:0000256" key="11">
    <source>
        <dbReference type="ARBA" id="ARBA00023160"/>
    </source>
</evidence>
<evidence type="ECO:0000256" key="10">
    <source>
        <dbReference type="ARBA" id="ARBA00023136"/>
    </source>
</evidence>
<reference evidence="15" key="1">
    <citation type="submission" date="2021-01" db="EMBL/GenBank/DDBJ databases">
        <authorList>
            <person name="Corre E."/>
            <person name="Pelletier E."/>
            <person name="Niang G."/>
            <person name="Scheremetjew M."/>
            <person name="Finn R."/>
            <person name="Kale V."/>
            <person name="Holt S."/>
            <person name="Cochrane G."/>
            <person name="Meng A."/>
            <person name="Brown T."/>
            <person name="Cohen L."/>
        </authorList>
    </citation>
    <scope>NUCLEOTIDE SEQUENCE</scope>
    <source>
        <strain evidence="15">308</strain>
    </source>
</reference>
<feature type="transmembrane region" description="Helical" evidence="13">
    <location>
        <begin position="55"/>
        <end position="75"/>
    </location>
</feature>
<dbReference type="EMBL" id="HBFR01020580">
    <property type="protein sequence ID" value="CAD8887628.1"/>
    <property type="molecule type" value="Transcribed_RNA"/>
</dbReference>
<evidence type="ECO:0000256" key="2">
    <source>
        <dbReference type="ARBA" id="ARBA00009295"/>
    </source>
</evidence>
<name>A0A7S1BHV7_9STRA</name>
<dbReference type="CDD" id="cd03505">
    <property type="entry name" value="Delta9-FADS-like"/>
    <property type="match status" value="1"/>
</dbReference>
<sequence length="331" mass="37462">MDLSYDSLSAIPSVLSKHYRQGNINVFMTTYVILIHIGAAEGLRRALAGSIKAETLLFAFCLWPITGLGITAGAHRLWAHRSYDAKVPLRIFLMLVNSIANQSSILHWAKDHRTHHVYSETVRDPHNAKRGFFYAHIGWLLLKKDKVVKEAGKKLNFKDLTDDPVLMFQHRLDPGFAQFMCYYVPSKICVLGWGEDFWNAFFIAGTLRLVWVLHCTFLVNSAAHLYGDKPYDESLNPSENPIVSFFAIGEGWHNYHHKYPHDYSTSEFGISSQFNPTVVFIDLMAGMGQVTGRKRAVAAWEAAKIKRDLSSNAEKTLIQHPEMISSDSDSD</sequence>
<feature type="domain" description="Fatty acid desaturase" evidence="14">
    <location>
        <begin position="58"/>
        <end position="261"/>
    </location>
</feature>
<dbReference type="GO" id="GO:0004768">
    <property type="term" value="F:stearoyl-CoA 9-desaturase activity"/>
    <property type="evidence" value="ECO:0007669"/>
    <property type="project" value="TreeGrafter"/>
</dbReference>
<keyword evidence="4 12" id="KW-0812">Transmembrane</keyword>
<dbReference type="InterPro" id="IPR005804">
    <property type="entry name" value="FA_desaturase_dom"/>
</dbReference>
<evidence type="ECO:0000256" key="12">
    <source>
        <dbReference type="RuleBase" id="RU000581"/>
    </source>
</evidence>
<dbReference type="GO" id="GO:0006636">
    <property type="term" value="P:unsaturated fatty acid biosynthetic process"/>
    <property type="evidence" value="ECO:0007669"/>
    <property type="project" value="TreeGrafter"/>
</dbReference>
<dbReference type="GO" id="GO:0005789">
    <property type="term" value="C:endoplasmic reticulum membrane"/>
    <property type="evidence" value="ECO:0007669"/>
    <property type="project" value="TreeGrafter"/>
</dbReference>
<keyword evidence="11 12" id="KW-0275">Fatty acid biosynthesis</keyword>
<comment type="similarity">
    <text evidence="2 12">Belongs to the fatty acid desaturase type 1 family.</text>
</comment>
<evidence type="ECO:0000256" key="8">
    <source>
        <dbReference type="ARBA" id="ARBA00023004"/>
    </source>
</evidence>
<evidence type="ECO:0000256" key="3">
    <source>
        <dbReference type="ARBA" id="ARBA00022516"/>
    </source>
</evidence>